<organism evidence="2 3">
    <name type="scientific">Streptomyces rameus</name>
    <dbReference type="NCBI Taxonomy" id="68261"/>
    <lineage>
        <taxon>Bacteria</taxon>
        <taxon>Bacillati</taxon>
        <taxon>Actinomycetota</taxon>
        <taxon>Actinomycetes</taxon>
        <taxon>Kitasatosporales</taxon>
        <taxon>Streptomycetaceae</taxon>
        <taxon>Streptomyces</taxon>
    </lineage>
</organism>
<reference evidence="3" key="1">
    <citation type="journal article" date="2019" name="Int. J. Syst. Evol. Microbiol.">
        <title>The Global Catalogue of Microorganisms (GCM) 10K type strain sequencing project: providing services to taxonomists for standard genome sequencing and annotation.</title>
        <authorList>
            <consortium name="The Broad Institute Genomics Platform"/>
            <consortium name="The Broad Institute Genome Sequencing Center for Infectious Disease"/>
            <person name="Wu L."/>
            <person name="Ma J."/>
        </authorList>
    </citation>
    <scope>NUCLEOTIDE SEQUENCE [LARGE SCALE GENOMIC DNA]</scope>
    <source>
        <strain evidence="3">JCM 11574</strain>
    </source>
</reference>
<keyword evidence="3" id="KW-1185">Reference proteome</keyword>
<evidence type="ECO:0008006" key="4">
    <source>
        <dbReference type="Google" id="ProtNLM"/>
    </source>
</evidence>
<dbReference type="Proteomes" id="UP001500893">
    <property type="component" value="Unassembled WGS sequence"/>
</dbReference>
<feature type="transmembrane region" description="Helical" evidence="1">
    <location>
        <begin position="77"/>
        <end position="97"/>
    </location>
</feature>
<evidence type="ECO:0000256" key="1">
    <source>
        <dbReference type="SAM" id="Phobius"/>
    </source>
</evidence>
<feature type="transmembrane region" description="Helical" evidence="1">
    <location>
        <begin position="129"/>
        <end position="148"/>
    </location>
</feature>
<comment type="caution">
    <text evidence="2">The sequence shown here is derived from an EMBL/GenBank/DDBJ whole genome shotgun (WGS) entry which is preliminary data.</text>
</comment>
<accession>A0ABP6HGP8</accession>
<dbReference type="InterPro" id="IPR013901">
    <property type="entry name" value="Anthrone_oxy"/>
</dbReference>
<protein>
    <recommendedName>
        <fullName evidence="4">DUF1772 domain-containing protein</fullName>
    </recommendedName>
</protein>
<dbReference type="Pfam" id="PF08592">
    <property type="entry name" value="Anthrone_oxy"/>
    <property type="match status" value="1"/>
</dbReference>
<evidence type="ECO:0000313" key="3">
    <source>
        <dbReference type="Proteomes" id="UP001500893"/>
    </source>
</evidence>
<dbReference type="EMBL" id="BAAAVM010000119">
    <property type="protein sequence ID" value="GAA2774889.1"/>
    <property type="molecule type" value="Genomic_DNA"/>
</dbReference>
<feature type="transmembrane region" description="Helical" evidence="1">
    <location>
        <begin position="51"/>
        <end position="71"/>
    </location>
</feature>
<keyword evidence="1" id="KW-0812">Transmembrane</keyword>
<keyword evidence="1" id="KW-1133">Transmembrane helix</keyword>
<name>A0ABP6HGP8_9ACTN</name>
<feature type="transmembrane region" description="Helical" evidence="1">
    <location>
        <begin position="6"/>
        <end position="30"/>
    </location>
</feature>
<sequence>MAVLSAFVLAASGVLAGVLVAVALGVVPAFRGLPADQYIRVHRLVGQHYDHVMPPLVICSTGVDIALAVLADDGGRVVLFTAGAVAQAGVSVVSQLANVPINRTVKSTDPLCVGPDWDDPRARWAHWHLVRTMLALCAVLANAAALAIHR</sequence>
<proteinExistence type="predicted"/>
<gene>
    <name evidence="2" type="ORF">GCM10010521_61640</name>
</gene>
<dbReference type="RefSeq" id="WP_345058148.1">
    <property type="nucleotide sequence ID" value="NZ_BAAAVM010000119.1"/>
</dbReference>
<keyword evidence="1" id="KW-0472">Membrane</keyword>
<evidence type="ECO:0000313" key="2">
    <source>
        <dbReference type="EMBL" id="GAA2774889.1"/>
    </source>
</evidence>